<evidence type="ECO:0000256" key="1">
    <source>
        <dbReference type="SAM" id="MobiDB-lite"/>
    </source>
</evidence>
<evidence type="ECO:0000313" key="3">
    <source>
        <dbReference type="Proteomes" id="UP001054837"/>
    </source>
</evidence>
<dbReference type="Proteomes" id="UP001054837">
    <property type="component" value="Unassembled WGS sequence"/>
</dbReference>
<feature type="region of interest" description="Disordered" evidence="1">
    <location>
        <begin position="1"/>
        <end position="29"/>
    </location>
</feature>
<dbReference type="AlphaFoldDB" id="A0AAV4RDJ3"/>
<accession>A0AAV4RDJ3</accession>
<comment type="caution">
    <text evidence="2">The sequence shown here is derived from an EMBL/GenBank/DDBJ whole genome shotgun (WGS) entry which is preliminary data.</text>
</comment>
<reference evidence="2 3" key="1">
    <citation type="submission" date="2021-06" db="EMBL/GenBank/DDBJ databases">
        <title>Caerostris darwini draft genome.</title>
        <authorList>
            <person name="Kono N."/>
            <person name="Arakawa K."/>
        </authorList>
    </citation>
    <scope>NUCLEOTIDE SEQUENCE [LARGE SCALE GENOMIC DNA]</scope>
</reference>
<proteinExistence type="predicted"/>
<protein>
    <submittedName>
        <fullName evidence="2">Uncharacterized protein</fullName>
    </submittedName>
</protein>
<dbReference type="EMBL" id="BPLQ01006153">
    <property type="protein sequence ID" value="GIY20363.1"/>
    <property type="molecule type" value="Genomic_DNA"/>
</dbReference>
<gene>
    <name evidence="2" type="ORF">CDAR_394301</name>
</gene>
<organism evidence="2 3">
    <name type="scientific">Caerostris darwini</name>
    <dbReference type="NCBI Taxonomy" id="1538125"/>
    <lineage>
        <taxon>Eukaryota</taxon>
        <taxon>Metazoa</taxon>
        <taxon>Ecdysozoa</taxon>
        <taxon>Arthropoda</taxon>
        <taxon>Chelicerata</taxon>
        <taxon>Arachnida</taxon>
        <taxon>Araneae</taxon>
        <taxon>Araneomorphae</taxon>
        <taxon>Entelegynae</taxon>
        <taxon>Araneoidea</taxon>
        <taxon>Araneidae</taxon>
        <taxon>Caerostris</taxon>
    </lineage>
</organism>
<keyword evidence="3" id="KW-1185">Reference proteome</keyword>
<sequence>MSSFATSQTIRRRQPSTTTPFFSGKGTPSSLFSNPPSIEQFTPFYLKICSSSIGCHEYLSQWKGIHANCRKDRVFIFVPSTLSPPFDAFNIGILFLEWFEEQEVVMYLSVYPFPKIEKSFDGPRLAVLLRVCALFN</sequence>
<name>A0AAV4RDJ3_9ARAC</name>
<evidence type="ECO:0000313" key="2">
    <source>
        <dbReference type="EMBL" id="GIY20363.1"/>
    </source>
</evidence>